<accession>A0ABV2JI84</accession>
<protein>
    <recommendedName>
        <fullName evidence="4">Adhesin domain-containing protein</fullName>
    </recommendedName>
</protein>
<proteinExistence type="predicted"/>
<dbReference type="RefSeq" id="WP_354279660.1">
    <property type="nucleotide sequence ID" value="NZ_JBEPMK010000001.1"/>
</dbReference>
<evidence type="ECO:0000313" key="3">
    <source>
        <dbReference type="Proteomes" id="UP001549055"/>
    </source>
</evidence>
<comment type="caution">
    <text evidence="2">The sequence shown here is derived from an EMBL/GenBank/DDBJ whole genome shotgun (WGS) entry which is preliminary data.</text>
</comment>
<dbReference type="EMBL" id="JBEPMK010000001">
    <property type="protein sequence ID" value="MET3643620.1"/>
    <property type="molecule type" value="Genomic_DNA"/>
</dbReference>
<reference evidence="2 3" key="1">
    <citation type="submission" date="2024-06" db="EMBL/GenBank/DDBJ databases">
        <title>Genomic Encyclopedia of Type Strains, Phase IV (KMG-IV): sequencing the most valuable type-strain genomes for metagenomic binning, comparative biology and taxonomic classification.</title>
        <authorList>
            <person name="Goeker M."/>
        </authorList>
    </citation>
    <scope>NUCLEOTIDE SEQUENCE [LARGE SCALE GENOMIC DNA]</scope>
    <source>
        <strain evidence="2 3">DSM 15349</strain>
    </source>
</reference>
<name>A0ABV2JI84_9STRE</name>
<evidence type="ECO:0008006" key="4">
    <source>
        <dbReference type="Google" id="ProtNLM"/>
    </source>
</evidence>
<keyword evidence="3" id="KW-1185">Reference proteome</keyword>
<keyword evidence="1" id="KW-1133">Transmembrane helix</keyword>
<sequence>MKKKLTIIIITAFSSVILGLVIIGIGFFSGGVDRLQQISKPEQITKTYTDISSLKIDYIPQHIAIQESADNYYHVSYYNSPNHLYNSVKINQNKNTLTLSSETMRFRIKGLLHVLGEVLAQRNSTSQTINIQIPKNKTLEKLEGYNMNSISIQNSKLGEINFSGNLNLENVDILSGNISGYRIDVLHSNLKNVTISAQTNTLNMSDSILEQVKIEGYHSLEGRQLTLIGENVFTPGKQGLTVTNLDFTDKNLTTLSFNIHNKINKKDLAQELGYSYGGEENSSYETNSNFQTTLENVGIFTRDKYEKLPISSKEEEQTLITQMPNSKNKLTIQTTNATINLRTPQ</sequence>
<keyword evidence="1" id="KW-0472">Membrane</keyword>
<feature type="transmembrane region" description="Helical" evidence="1">
    <location>
        <begin position="7"/>
        <end position="28"/>
    </location>
</feature>
<keyword evidence="1" id="KW-0812">Transmembrane</keyword>
<organism evidence="2 3">
    <name type="scientific">Streptococcus gallinaceus</name>
    <dbReference type="NCBI Taxonomy" id="165758"/>
    <lineage>
        <taxon>Bacteria</taxon>
        <taxon>Bacillati</taxon>
        <taxon>Bacillota</taxon>
        <taxon>Bacilli</taxon>
        <taxon>Lactobacillales</taxon>
        <taxon>Streptococcaceae</taxon>
        <taxon>Streptococcus</taxon>
    </lineage>
</organism>
<gene>
    <name evidence="2" type="ORF">ABID27_000237</name>
</gene>
<dbReference type="Proteomes" id="UP001549055">
    <property type="component" value="Unassembled WGS sequence"/>
</dbReference>
<evidence type="ECO:0000313" key="2">
    <source>
        <dbReference type="EMBL" id="MET3643620.1"/>
    </source>
</evidence>
<evidence type="ECO:0000256" key="1">
    <source>
        <dbReference type="SAM" id="Phobius"/>
    </source>
</evidence>